<dbReference type="Pfam" id="PF00931">
    <property type="entry name" value="NB-ARC"/>
    <property type="match status" value="1"/>
</dbReference>
<name>C1KGD1_9LILI</name>
<dbReference type="PANTHER" id="PTHR36766">
    <property type="entry name" value="PLANT BROAD-SPECTRUM MILDEW RESISTANCE PROTEIN RPW8"/>
    <property type="match status" value="1"/>
</dbReference>
<accession>C1KGD1</accession>
<dbReference type="PANTHER" id="PTHR36766:SF40">
    <property type="entry name" value="DISEASE RESISTANCE PROTEIN RGA3"/>
    <property type="match status" value="1"/>
</dbReference>
<dbReference type="Gene3D" id="3.40.50.300">
    <property type="entry name" value="P-loop containing nucleotide triphosphate hydrolases"/>
    <property type="match status" value="1"/>
</dbReference>
<reference evidence="2" key="1">
    <citation type="submission" date="2009-03" db="EMBL/GenBank/DDBJ databases">
        <authorList>
            <person name="Rajesh M."/>
            <person name="Sumathi S."/>
            <person name="Jiji G."/>
            <person name="Bobby P."/>
            <person name="Ritto P."/>
            <person name="Lakshmi J."/>
        </authorList>
    </citation>
    <scope>NUCLEOTIDE SEQUENCE</scope>
</reference>
<feature type="domain" description="NB-ARC" evidence="1">
    <location>
        <begin position="3"/>
        <end position="88"/>
    </location>
</feature>
<sequence length="88" mass="10395">SRVGMGGIGETTLARLVYNDERVVMHFDTRLWICVSDNFNILRISEELLRMLGHYPSNNNMETIIMQLKHALSYKRFMIVFDDVWNEE</sequence>
<evidence type="ECO:0000259" key="1">
    <source>
        <dbReference type="Pfam" id="PF00931"/>
    </source>
</evidence>
<dbReference type="InterPro" id="IPR002182">
    <property type="entry name" value="NB-ARC"/>
</dbReference>
<dbReference type="AlphaFoldDB" id="C1KGD1"/>
<feature type="non-terminal residue" evidence="2">
    <location>
        <position position="88"/>
    </location>
</feature>
<dbReference type="EMBL" id="FJ826517">
    <property type="protein sequence ID" value="ACO58585.1"/>
    <property type="molecule type" value="Genomic_DNA"/>
</dbReference>
<proteinExistence type="predicted"/>
<feature type="non-terminal residue" evidence="2">
    <location>
        <position position="1"/>
    </location>
</feature>
<organism evidence="2">
    <name type="scientific">Areca catechu</name>
    <name type="common">betel palm</name>
    <dbReference type="NCBI Taxonomy" id="184783"/>
    <lineage>
        <taxon>Eukaryota</taxon>
        <taxon>Viridiplantae</taxon>
        <taxon>Streptophyta</taxon>
        <taxon>Embryophyta</taxon>
        <taxon>Tracheophyta</taxon>
        <taxon>Spermatophyta</taxon>
        <taxon>Magnoliopsida</taxon>
        <taxon>Liliopsida</taxon>
        <taxon>Arecaceae</taxon>
        <taxon>Arecoideae</taxon>
        <taxon>Areceae</taxon>
        <taxon>Arecinae</taxon>
        <taxon>Areca</taxon>
    </lineage>
</organism>
<protein>
    <submittedName>
        <fullName evidence="2">NBS-LRR disease resistance protein RGA8-like protein</fullName>
    </submittedName>
</protein>
<evidence type="ECO:0000313" key="2">
    <source>
        <dbReference type="EMBL" id="ACO58585.1"/>
    </source>
</evidence>
<dbReference type="InterPro" id="IPR027417">
    <property type="entry name" value="P-loop_NTPase"/>
</dbReference>
<dbReference type="SUPFAM" id="SSF52540">
    <property type="entry name" value="P-loop containing nucleoside triphosphate hydrolases"/>
    <property type="match status" value="1"/>
</dbReference>
<dbReference type="GO" id="GO:0043531">
    <property type="term" value="F:ADP binding"/>
    <property type="evidence" value="ECO:0007669"/>
    <property type="project" value="InterPro"/>
</dbReference>